<feature type="compositionally biased region" description="Polar residues" evidence="19">
    <location>
        <begin position="693"/>
        <end position="713"/>
    </location>
</feature>
<comment type="similarity">
    <text evidence="2">Belongs to the MPEG1 family.</text>
</comment>
<evidence type="ECO:0000256" key="21">
    <source>
        <dbReference type="SAM" id="SignalP"/>
    </source>
</evidence>
<keyword evidence="6 20" id="KW-0812">Transmembrane</keyword>
<evidence type="ECO:0000256" key="2">
    <source>
        <dbReference type="ARBA" id="ARBA00007256"/>
    </source>
</evidence>
<evidence type="ECO:0000256" key="18">
    <source>
        <dbReference type="ARBA" id="ARBA00045689"/>
    </source>
</evidence>
<keyword evidence="9" id="KW-0391">Immunity</keyword>
<dbReference type="SMART" id="SM00457">
    <property type="entry name" value="MACPF"/>
    <property type="match status" value="1"/>
</dbReference>
<feature type="transmembrane region" description="Helical" evidence="20">
    <location>
        <begin position="648"/>
        <end position="669"/>
    </location>
</feature>
<evidence type="ECO:0000256" key="6">
    <source>
        <dbReference type="ARBA" id="ARBA00022692"/>
    </source>
</evidence>
<evidence type="ECO:0000256" key="11">
    <source>
        <dbReference type="ARBA" id="ARBA00023130"/>
    </source>
</evidence>
<dbReference type="PANTHER" id="PTHR31463">
    <property type="entry name" value="MACROPHAGE-EXPRESSED GENE 1 PROTEIN"/>
    <property type="match status" value="1"/>
</dbReference>
<evidence type="ECO:0000256" key="1">
    <source>
        <dbReference type="ARBA" id="ARBA00004265"/>
    </source>
</evidence>
<evidence type="ECO:0000313" key="24">
    <source>
        <dbReference type="Proteomes" id="UP001558613"/>
    </source>
</evidence>
<evidence type="ECO:0000313" key="23">
    <source>
        <dbReference type="EMBL" id="KAL1270059.1"/>
    </source>
</evidence>
<dbReference type="EMBL" id="JAYMGO010000008">
    <property type="protein sequence ID" value="KAL1270059.1"/>
    <property type="molecule type" value="Genomic_DNA"/>
</dbReference>
<evidence type="ECO:0000256" key="12">
    <source>
        <dbReference type="ARBA" id="ARBA00023136"/>
    </source>
</evidence>
<keyword evidence="5" id="KW-0399">Innate immunity</keyword>
<keyword evidence="15" id="KW-0968">Cytoplasmic vesicle</keyword>
<evidence type="ECO:0000256" key="7">
    <source>
        <dbReference type="ARBA" id="ARBA00022729"/>
    </source>
</evidence>
<evidence type="ECO:0000256" key="17">
    <source>
        <dbReference type="ARBA" id="ARBA00045657"/>
    </source>
</evidence>
<feature type="signal peptide" evidence="21">
    <location>
        <begin position="1"/>
        <end position="19"/>
    </location>
</feature>
<evidence type="ECO:0000256" key="15">
    <source>
        <dbReference type="ARBA" id="ARBA00023329"/>
    </source>
</evidence>
<evidence type="ECO:0000256" key="9">
    <source>
        <dbReference type="ARBA" id="ARBA00022859"/>
    </source>
</evidence>
<dbReference type="InterPro" id="IPR039707">
    <property type="entry name" value="MPEG1"/>
</dbReference>
<keyword evidence="24" id="KW-1185">Reference proteome</keyword>
<comment type="function">
    <text evidence="18">Pore-forming protein involved in both innate and adaptive immunity. Plays a central role in antigen cross-presentation in dendritic cells by forming a pore in antigen-containing compartments, thereby promoting delivery of antigens for cross-presentation. Also involved in innate immune response following bacterial infection; shows antibacterial activity against a wide spectrum of Gram-positive, Gram-negative and acid-fast bacteria. Reduces the viability of the intracytosolic pathogen L.monocytogenes by inhibiting acidification of the phagocytic vacuole of host cells which restricts bacterial translocation from the vacuole to the cytosol. Required for the antibacterial activity of reactive oxygen species and nitric oxide.</text>
</comment>
<evidence type="ECO:0000256" key="8">
    <source>
        <dbReference type="ARBA" id="ARBA00022843"/>
    </source>
</evidence>
<evidence type="ECO:0000256" key="20">
    <source>
        <dbReference type="SAM" id="Phobius"/>
    </source>
</evidence>
<keyword evidence="11" id="KW-1064">Adaptive immunity</keyword>
<evidence type="ECO:0000259" key="22">
    <source>
        <dbReference type="PROSITE" id="PS51412"/>
    </source>
</evidence>
<feature type="chain" id="PRO_5046145560" description="Macrophage-expressed gene 1 protein" evidence="21">
    <location>
        <begin position="20"/>
        <end position="713"/>
    </location>
</feature>
<keyword evidence="7 21" id="KW-0732">Signal</keyword>
<comment type="subcellular location">
    <subcellularLocation>
        <location evidence="1">Cytoplasmic vesicle</location>
        <location evidence="1">Phagosome membrane</location>
        <topology evidence="1">Multi-pass membrane protein</topology>
    </subcellularLocation>
</comment>
<comment type="caution">
    <text evidence="23">The sequence shown here is derived from an EMBL/GenBank/DDBJ whole genome shotgun (WGS) entry which is preliminary data.</text>
</comment>
<dbReference type="PROSITE" id="PS51412">
    <property type="entry name" value="MACPF_2"/>
    <property type="match status" value="1"/>
</dbReference>
<feature type="region of interest" description="Disordered" evidence="19">
    <location>
        <begin position="686"/>
        <end position="713"/>
    </location>
</feature>
<reference evidence="23 24" key="1">
    <citation type="submission" date="2023-09" db="EMBL/GenBank/DDBJ databases">
        <authorList>
            <person name="Wang M."/>
        </authorList>
    </citation>
    <scope>NUCLEOTIDE SEQUENCE [LARGE SCALE GENOMIC DNA]</scope>
    <source>
        <strain evidence="23">GT-2023</strain>
        <tissue evidence="23">Liver</tissue>
    </source>
</reference>
<keyword evidence="10 20" id="KW-1133">Transmembrane helix</keyword>
<dbReference type="InterPro" id="IPR020864">
    <property type="entry name" value="MACPF"/>
</dbReference>
<proteinExistence type="inferred from homology"/>
<keyword evidence="13" id="KW-1015">Disulfide bond</keyword>
<evidence type="ECO:0000256" key="13">
    <source>
        <dbReference type="ARBA" id="ARBA00023157"/>
    </source>
</evidence>
<comment type="function">
    <text evidence="17">Pore-forming protein that plays a central role in antigen cross-presentation in dendritic cells by mediating delivery of antigens for cross-presentation. Dendritic cells bridge innate and adaptive immunity by capturing exogenous antigens on MHC class-I molecules and presenting them to naive CD8(+) T-cells. Acts by forming a pore in antigen-containing compartments, promoting the release of antigens into the cytosol, enabling generation of MHCI:peptide complexes and T-cell priming.</text>
</comment>
<gene>
    <name evidence="23" type="ORF">QQF64_032348</name>
</gene>
<dbReference type="PANTHER" id="PTHR31463:SF4">
    <property type="entry name" value="MACROPHAGE-EXPRESSED GENE 1 PROTEIN"/>
    <property type="match status" value="1"/>
</dbReference>
<name>A0ABR3MZK3_9TELE</name>
<feature type="domain" description="MACPF" evidence="22">
    <location>
        <begin position="26"/>
        <end position="341"/>
    </location>
</feature>
<evidence type="ECO:0000256" key="10">
    <source>
        <dbReference type="ARBA" id="ARBA00022989"/>
    </source>
</evidence>
<keyword evidence="14" id="KW-0325">Glycoprotein</keyword>
<keyword evidence="12 20" id="KW-0472">Membrane</keyword>
<protein>
    <recommendedName>
        <fullName evidence="3">Macrophage-expressed gene 1 protein</fullName>
    </recommendedName>
    <alternativeName>
        <fullName evidence="16">Perforin-2</fullName>
    </alternativeName>
</protein>
<keyword evidence="8" id="KW-0832">Ubl conjugation</keyword>
<dbReference type="Proteomes" id="UP001558613">
    <property type="component" value="Unassembled WGS sequence"/>
</dbReference>
<sequence length="713" mass="79144">MESLYTFLMLFVVVCKSNALIRPSNGLRECRMNSSLTALEVLPGGGWDNLRNLDVGRVMNLSYSQCQTTEDGIYLIPDEVFVIPRKTSGMETHSETIMSWLEQKSSTSKSINADVSFPSVLNGKFSEENTRMKTHQVRENSVTTQVQVRNHLYTVNAYPDFTLDSRFAQQIGEIADAVENNQTRLATYLSEKLILDYGTHVITSVDAGAILVQEDYIKRSYVSNSETDKSSVSASAGINFFNKVNFNFSSKESHETSDTITYQQNITYSLIQSHGGALFYQGITLQKWQESTQNNLVAIDRSGVPIHYFLNPSMFPDLPVPTLHKLAFSVQQAAARYYNINTIPGCVDPNSPNFNFQANVNGKSCEGPVTNLTFGGVYQKCTPSTPDGNVICDKLAQKNPNTGDYSCHQPYSSFLLVSETVEQVYSNYDCSKKCHSCWLVAHCCKPVCETFYFVRRAKIDTYWCSTSEPVPQYSGYLFGGLFGPSLQNPVTKSHDCPPNYFAQTFLTNGMRICLSNDYETGTVSSVPFGGFFSCRNGNPLASYQYRCPPQYSQHLAAISDGCQVLYCVQSAEFTGGQLKPIHLPPFTKPPLVNMLATNTVAVMTEGDRAWIRVGETKTWRLAKSGEVNQIVGTLQASSIPQMSGGEKAGVACGVITFIAVVVAGIVVLVKRKSRFSHRSRRGYEEIHYDGQSGVESQREQQNTNENPTQPLLP</sequence>
<organism evidence="23 24">
    <name type="scientific">Cirrhinus molitorella</name>
    <name type="common">mud carp</name>
    <dbReference type="NCBI Taxonomy" id="172907"/>
    <lineage>
        <taxon>Eukaryota</taxon>
        <taxon>Metazoa</taxon>
        <taxon>Chordata</taxon>
        <taxon>Craniata</taxon>
        <taxon>Vertebrata</taxon>
        <taxon>Euteleostomi</taxon>
        <taxon>Actinopterygii</taxon>
        <taxon>Neopterygii</taxon>
        <taxon>Teleostei</taxon>
        <taxon>Ostariophysi</taxon>
        <taxon>Cypriniformes</taxon>
        <taxon>Cyprinidae</taxon>
        <taxon>Labeoninae</taxon>
        <taxon>Labeonini</taxon>
        <taxon>Cirrhinus</taxon>
    </lineage>
</organism>
<keyword evidence="4" id="KW-1134">Transmembrane beta strand</keyword>
<accession>A0ABR3MZK3</accession>
<dbReference type="Pfam" id="PF01823">
    <property type="entry name" value="MACPF"/>
    <property type="match status" value="1"/>
</dbReference>
<evidence type="ECO:0000256" key="5">
    <source>
        <dbReference type="ARBA" id="ARBA00022588"/>
    </source>
</evidence>
<evidence type="ECO:0000256" key="3">
    <source>
        <dbReference type="ARBA" id="ARBA00021365"/>
    </source>
</evidence>
<evidence type="ECO:0000256" key="16">
    <source>
        <dbReference type="ARBA" id="ARBA00030728"/>
    </source>
</evidence>
<evidence type="ECO:0000256" key="19">
    <source>
        <dbReference type="SAM" id="MobiDB-lite"/>
    </source>
</evidence>
<evidence type="ECO:0000256" key="4">
    <source>
        <dbReference type="ARBA" id="ARBA00022452"/>
    </source>
</evidence>
<dbReference type="CDD" id="cd22579">
    <property type="entry name" value="MPEG1_P2"/>
    <property type="match status" value="1"/>
</dbReference>
<evidence type="ECO:0000256" key="14">
    <source>
        <dbReference type="ARBA" id="ARBA00023180"/>
    </source>
</evidence>